<reference evidence="1 2" key="1">
    <citation type="submission" date="2018-12" db="EMBL/GenBank/DDBJ databases">
        <authorList>
            <consortium name="Pathogen Informatics"/>
        </authorList>
    </citation>
    <scope>NUCLEOTIDE SEQUENCE [LARGE SCALE GENOMIC DNA]</scope>
    <source>
        <strain evidence="1 2">NCTC11923</strain>
    </source>
</reference>
<name>A0A448KDE5_9ACTO</name>
<protein>
    <submittedName>
        <fullName evidence="1">Uncharacterized protein</fullName>
    </submittedName>
</protein>
<dbReference type="EMBL" id="LR134363">
    <property type="protein sequence ID" value="VEG74955.1"/>
    <property type="molecule type" value="Genomic_DNA"/>
</dbReference>
<dbReference type="KEGG" id="asla:NCTC11923_01607"/>
<dbReference type="Proteomes" id="UP000276899">
    <property type="component" value="Chromosome"/>
</dbReference>
<accession>A0A448KDE5</accession>
<sequence length="77" mass="8709">MEAEPIILDSAHRHGVTDEAMLHALRFPVRHFVQNHSMTMFIGPDETGTLVEVGVIEWHGVIAIAHAMRPARPKYLR</sequence>
<dbReference type="STRING" id="1278298.GCA_000428685_00617"/>
<dbReference type="RefSeq" id="WP_026427638.1">
    <property type="nucleotide sequence ID" value="NZ_CBCRWE010000018.1"/>
</dbReference>
<gene>
    <name evidence="1" type="ORF">NCTC11923_01607</name>
</gene>
<evidence type="ECO:0000313" key="2">
    <source>
        <dbReference type="Proteomes" id="UP000276899"/>
    </source>
</evidence>
<evidence type="ECO:0000313" key="1">
    <source>
        <dbReference type="EMBL" id="VEG74955.1"/>
    </source>
</evidence>
<proteinExistence type="predicted"/>
<organism evidence="1 2">
    <name type="scientific">Actinomyces slackii</name>
    <dbReference type="NCBI Taxonomy" id="52774"/>
    <lineage>
        <taxon>Bacteria</taxon>
        <taxon>Bacillati</taxon>
        <taxon>Actinomycetota</taxon>
        <taxon>Actinomycetes</taxon>
        <taxon>Actinomycetales</taxon>
        <taxon>Actinomycetaceae</taxon>
        <taxon>Actinomyces</taxon>
    </lineage>
</organism>
<keyword evidence="2" id="KW-1185">Reference proteome</keyword>
<dbReference type="AlphaFoldDB" id="A0A448KDE5"/>